<organism evidence="2 3">
    <name type="scientific">Rhodotorula toruloides (strain NP11)</name>
    <name type="common">Yeast</name>
    <name type="synonym">Rhodosporidium toruloides</name>
    <dbReference type="NCBI Taxonomy" id="1130832"/>
    <lineage>
        <taxon>Eukaryota</taxon>
        <taxon>Fungi</taxon>
        <taxon>Dikarya</taxon>
        <taxon>Basidiomycota</taxon>
        <taxon>Pucciniomycotina</taxon>
        <taxon>Microbotryomycetes</taxon>
        <taxon>Sporidiobolales</taxon>
        <taxon>Sporidiobolaceae</taxon>
        <taxon>Rhodotorula</taxon>
    </lineage>
</organism>
<protein>
    <submittedName>
        <fullName evidence="2">Uncharacterized protein</fullName>
    </submittedName>
</protein>
<accession>M7WYW6</accession>
<dbReference type="EMBL" id="KB722642">
    <property type="protein sequence ID" value="EMS25812.1"/>
    <property type="molecule type" value="Genomic_DNA"/>
</dbReference>
<dbReference type="HOGENOM" id="CLU_903600_0_0_1"/>
<sequence length="308" mass="34970">MAVKRGTQVCFGVVIPSSTSTSPRRPKCSGNSSSSATANRTAVGRSETPSTSPEPGVKKEEEVGADDGSAEPDGRQTHQKGLADKLAKTVILLGLADRSDRTLRWMPSKLEETRLQNLASTQERLATYGSLRLCLLPEKNLGCRSPGRAFVTCDDAEYDINARYTVYVRVSKTARERWQPYGVYKYLWHSFALADDYTRLDDRPDLQEDIIKVFLNYLQRNDIFARWVFENVSLDGTSDETTRYERYVALQAALEEEKRAIIERCLRAGEGLQMFWGVLVWDGPVRQDELRDIMTRRDERRAEEAVEE</sequence>
<evidence type="ECO:0000313" key="3">
    <source>
        <dbReference type="Proteomes" id="UP000016926"/>
    </source>
</evidence>
<dbReference type="Proteomes" id="UP000016926">
    <property type="component" value="Unassembled WGS sequence"/>
</dbReference>
<name>M7WYW6_RHOT1</name>
<keyword evidence="3" id="KW-1185">Reference proteome</keyword>
<feature type="region of interest" description="Disordered" evidence="1">
    <location>
        <begin position="1"/>
        <end position="81"/>
    </location>
</feature>
<proteinExistence type="predicted"/>
<feature type="compositionally biased region" description="Basic and acidic residues" evidence="1">
    <location>
        <begin position="72"/>
        <end position="81"/>
    </location>
</feature>
<dbReference type="GeneID" id="27364253"/>
<dbReference type="AlphaFoldDB" id="M7WYW6"/>
<reference evidence="2 3" key="1">
    <citation type="journal article" date="2012" name="Nat. Commun.">
        <title>A multi-omic map of the lipid-producing yeast Rhodosporidium toruloides.</title>
        <authorList>
            <person name="Zhu Z."/>
            <person name="Zhang S."/>
            <person name="Liu H."/>
            <person name="Shen H."/>
            <person name="Lin X."/>
            <person name="Yang F."/>
            <person name="Zhou Y.J."/>
            <person name="Jin G."/>
            <person name="Ye M."/>
            <person name="Zou H."/>
            <person name="Zou H."/>
            <person name="Zhao Z.K."/>
        </authorList>
    </citation>
    <scope>NUCLEOTIDE SEQUENCE [LARGE SCALE GENOMIC DNA]</scope>
    <source>
        <strain evidence="2 3">NP11</strain>
    </source>
</reference>
<gene>
    <name evidence="2" type="ORF">RHTO_00240</name>
</gene>
<evidence type="ECO:0000256" key="1">
    <source>
        <dbReference type="SAM" id="MobiDB-lite"/>
    </source>
</evidence>
<dbReference type="RefSeq" id="XP_016276931.1">
    <property type="nucleotide sequence ID" value="XM_016413924.1"/>
</dbReference>
<feature type="compositionally biased region" description="Low complexity" evidence="1">
    <location>
        <begin position="16"/>
        <end position="35"/>
    </location>
</feature>
<evidence type="ECO:0000313" key="2">
    <source>
        <dbReference type="EMBL" id="EMS25812.1"/>
    </source>
</evidence>